<dbReference type="Gene3D" id="3.20.20.60">
    <property type="entry name" value="Phosphoenolpyruvate-binding domains"/>
    <property type="match status" value="1"/>
</dbReference>
<sequence>MIETPSDLLTKEVDFFSICTNDLTQYTLATDCQTAKIDNIYNSHHEVVLRMIQMIVDIVHKEGIWVNKCFSGVTGFIAVYWFISVD</sequence>
<accession>A0A174TII7</accession>
<dbReference type="PRINTS" id="PR01736">
    <property type="entry name" value="PHPHTRNFRASE"/>
</dbReference>
<dbReference type="PANTHER" id="PTHR46244:SF3">
    <property type="entry name" value="PHOSPHOENOLPYRUVATE-PROTEIN PHOSPHOTRANSFERASE"/>
    <property type="match status" value="1"/>
</dbReference>
<dbReference type="EMBL" id="CZAW01000072">
    <property type="protein sequence ID" value="CUQ09873.1"/>
    <property type="molecule type" value="Genomic_DNA"/>
</dbReference>
<dbReference type="InterPro" id="IPR015813">
    <property type="entry name" value="Pyrv/PenolPyrv_kinase-like_dom"/>
</dbReference>
<reference evidence="3 4" key="1">
    <citation type="submission" date="2015-09" db="EMBL/GenBank/DDBJ databases">
        <authorList>
            <consortium name="Pathogen Informatics"/>
        </authorList>
    </citation>
    <scope>NUCLEOTIDE SEQUENCE [LARGE SCALE GENOMIC DNA]</scope>
    <source>
        <strain evidence="3 4">2789STDY5834911</strain>
    </source>
</reference>
<keyword evidence="1" id="KW-0472">Membrane</keyword>
<evidence type="ECO:0000259" key="2">
    <source>
        <dbReference type="Pfam" id="PF02896"/>
    </source>
</evidence>
<dbReference type="EC" id="2.7.3.9" evidence="3"/>
<keyword evidence="3" id="KW-0670">Pyruvate</keyword>
<feature type="transmembrane region" description="Helical" evidence="1">
    <location>
        <begin position="64"/>
        <end position="83"/>
    </location>
</feature>
<dbReference type="GO" id="GO:0008965">
    <property type="term" value="F:phosphoenolpyruvate-protein phosphotransferase activity"/>
    <property type="evidence" value="ECO:0007669"/>
    <property type="project" value="UniProtKB-EC"/>
</dbReference>
<dbReference type="InterPro" id="IPR050499">
    <property type="entry name" value="PEP-utilizing_PTS_enzyme"/>
</dbReference>
<name>A0A174TII7_9FIRM</name>
<keyword evidence="1" id="KW-1133">Transmembrane helix</keyword>
<evidence type="ECO:0000313" key="4">
    <source>
        <dbReference type="Proteomes" id="UP000095712"/>
    </source>
</evidence>
<dbReference type="Pfam" id="PF02896">
    <property type="entry name" value="PEP-utilizers_C"/>
    <property type="match status" value="1"/>
</dbReference>
<dbReference type="AlphaFoldDB" id="A0A174TII7"/>
<feature type="domain" description="PEP-utilising enzyme C-terminal" evidence="2">
    <location>
        <begin position="1"/>
        <end position="69"/>
    </location>
</feature>
<proteinExistence type="predicted"/>
<keyword evidence="1" id="KW-0812">Transmembrane</keyword>
<dbReference type="PANTHER" id="PTHR46244">
    <property type="entry name" value="PHOSPHOENOLPYRUVATE-PROTEIN PHOSPHOTRANSFERASE"/>
    <property type="match status" value="1"/>
</dbReference>
<dbReference type="InterPro" id="IPR000121">
    <property type="entry name" value="PEP_util_C"/>
</dbReference>
<protein>
    <submittedName>
        <fullName evidence="3">Phosphoenolpyruvate-protein phosphotransferase</fullName>
        <ecNumber evidence="3">2.7.3.9</ecNumber>
    </submittedName>
</protein>
<dbReference type="InterPro" id="IPR040442">
    <property type="entry name" value="Pyrv_kinase-like_dom_sf"/>
</dbReference>
<organism evidence="3 4">
    <name type="scientific">Blautia wexlerae</name>
    <dbReference type="NCBI Taxonomy" id="418240"/>
    <lineage>
        <taxon>Bacteria</taxon>
        <taxon>Bacillati</taxon>
        <taxon>Bacillota</taxon>
        <taxon>Clostridia</taxon>
        <taxon>Lachnospirales</taxon>
        <taxon>Lachnospiraceae</taxon>
        <taxon>Blautia</taxon>
    </lineage>
</organism>
<evidence type="ECO:0000256" key="1">
    <source>
        <dbReference type="SAM" id="Phobius"/>
    </source>
</evidence>
<evidence type="ECO:0000313" key="3">
    <source>
        <dbReference type="EMBL" id="CUQ09873.1"/>
    </source>
</evidence>
<gene>
    <name evidence="3" type="primary">ptsI_3</name>
    <name evidence="3" type="ORF">ERS852523_03953</name>
</gene>
<dbReference type="Proteomes" id="UP000095712">
    <property type="component" value="Unassembled WGS sequence"/>
</dbReference>
<keyword evidence="3" id="KW-0808">Transferase</keyword>
<dbReference type="SUPFAM" id="SSF51621">
    <property type="entry name" value="Phosphoenolpyruvate/pyruvate domain"/>
    <property type="match status" value="1"/>
</dbReference>